<dbReference type="InterPro" id="IPR040269">
    <property type="entry name" value="VAB"/>
</dbReference>
<organism evidence="2 3">
    <name type="scientific">Musa troglodytarum</name>
    <name type="common">fe'i banana</name>
    <dbReference type="NCBI Taxonomy" id="320322"/>
    <lineage>
        <taxon>Eukaryota</taxon>
        <taxon>Viridiplantae</taxon>
        <taxon>Streptophyta</taxon>
        <taxon>Embryophyta</taxon>
        <taxon>Tracheophyta</taxon>
        <taxon>Spermatophyta</taxon>
        <taxon>Magnoliopsida</taxon>
        <taxon>Liliopsida</taxon>
        <taxon>Zingiberales</taxon>
        <taxon>Musaceae</taxon>
        <taxon>Musa</taxon>
    </lineage>
</organism>
<dbReference type="EMBL" id="CP097507">
    <property type="protein sequence ID" value="URE01771.1"/>
    <property type="molecule type" value="Genomic_DNA"/>
</dbReference>
<dbReference type="PANTHER" id="PTHR31351">
    <property type="entry name" value="EXPRESSED PROTEIN"/>
    <property type="match status" value="1"/>
</dbReference>
<dbReference type="GO" id="GO:0009734">
    <property type="term" value="P:auxin-activated signaling pathway"/>
    <property type="evidence" value="ECO:0007669"/>
    <property type="project" value="TreeGrafter"/>
</dbReference>
<evidence type="ECO:0000259" key="1">
    <source>
        <dbReference type="Pfam" id="PF05703"/>
    </source>
</evidence>
<reference evidence="2" key="1">
    <citation type="submission" date="2022-05" db="EMBL/GenBank/DDBJ databases">
        <title>The Musa troglodytarum L. genome provides insights into the mechanism of non-climacteric behaviour and enrichment of carotenoids.</title>
        <authorList>
            <person name="Wang J."/>
        </authorList>
    </citation>
    <scope>NUCLEOTIDE SEQUENCE</scope>
    <source>
        <tissue evidence="2">Leaf</tissue>
    </source>
</reference>
<dbReference type="GO" id="GO:0010305">
    <property type="term" value="P:leaf vascular tissue pattern formation"/>
    <property type="evidence" value="ECO:0007669"/>
    <property type="project" value="TreeGrafter"/>
</dbReference>
<dbReference type="InterPro" id="IPR008546">
    <property type="entry name" value="VAN3-bd-like_auxin_canal"/>
</dbReference>
<feature type="domain" description="VAN3-binding protein-like auxin canalisation" evidence="1">
    <location>
        <begin position="59"/>
        <end position="303"/>
    </location>
</feature>
<dbReference type="PANTHER" id="PTHR31351:SF30">
    <property type="entry name" value="VAN3-BINDING PROTEIN-LIKE"/>
    <property type="match status" value="1"/>
</dbReference>
<gene>
    <name evidence="2" type="ORF">MUK42_03047</name>
</gene>
<name>A0A9E7FRV3_9LILI</name>
<keyword evidence="3" id="KW-1185">Reference proteome</keyword>
<evidence type="ECO:0000313" key="3">
    <source>
        <dbReference type="Proteomes" id="UP001055439"/>
    </source>
</evidence>
<dbReference type="GO" id="GO:0010087">
    <property type="term" value="P:phloem or xylem histogenesis"/>
    <property type="evidence" value="ECO:0007669"/>
    <property type="project" value="TreeGrafter"/>
</dbReference>
<accession>A0A9E7FRV3</accession>
<dbReference type="OrthoDB" id="684573at2759"/>
<dbReference type="AlphaFoldDB" id="A0A9E7FRV3"/>
<evidence type="ECO:0000313" key="2">
    <source>
        <dbReference type="EMBL" id="URE01771.1"/>
    </source>
</evidence>
<dbReference type="Pfam" id="PF05703">
    <property type="entry name" value="Auxin_canalis"/>
    <property type="match status" value="1"/>
</dbReference>
<sequence length="324" mass="35240">MERSRRGTKVESVSFSRHPSFPYFMDEKMEKLEERGEIELCKEKSQLSTYYCPSEVLKSPNDAMEFLSRTWSPSSSDFSQMLSSNVMNANSHGWFESWIQGREHDQGLQKQQTEESLVHFEEDDKTRLEQAVLSAGNLVRSAAGKLKQLHFGCMNVGQMKAWLGVELFSSFSRGCREKRKEKVRLREAQVHAALSVTRLAAAIAGFSANSRLEPTNAKCTSVTGMGGGALDEKMNAVVASAAALVATVCAEAAESVGANRERVASAIGTGLAAKTSADMVSLTATCNAPCLRGAATLELRAAAGRHASEDPCKRCSTSCSHARR</sequence>
<protein>
    <submittedName>
        <fullName evidence="2">Plant pleckstrin region</fullName>
    </submittedName>
</protein>
<proteinExistence type="predicted"/>
<dbReference type="Proteomes" id="UP001055439">
    <property type="component" value="Chromosome 5"/>
</dbReference>